<evidence type="ECO:0000313" key="2">
    <source>
        <dbReference type="Proteomes" id="UP000887159"/>
    </source>
</evidence>
<reference evidence="1" key="1">
    <citation type="submission" date="2020-08" db="EMBL/GenBank/DDBJ databases">
        <title>Multicomponent nature underlies the extraordinary mechanical properties of spider dragline silk.</title>
        <authorList>
            <person name="Kono N."/>
            <person name="Nakamura H."/>
            <person name="Mori M."/>
            <person name="Yoshida Y."/>
            <person name="Ohtoshi R."/>
            <person name="Malay A.D."/>
            <person name="Moran D.A.P."/>
            <person name="Tomita M."/>
            <person name="Numata K."/>
            <person name="Arakawa K."/>
        </authorList>
    </citation>
    <scope>NUCLEOTIDE SEQUENCE</scope>
</reference>
<dbReference type="SUPFAM" id="SSF53098">
    <property type="entry name" value="Ribonuclease H-like"/>
    <property type="match status" value="1"/>
</dbReference>
<sequence>MWTYPAGSIKELESPRFSSPGFGNDSKMMLPLYGSFKADRVQKLRALVYMLVGLSNVFHFTATHCCLRLTWSREHALWTPQQWSCVMFSDESRYSLLSDSHRTLIWRVPSTRYHQENDASYPVALRRIKKVLKSQLGLISKAWSEERSMSQWIPSHVGVPGNEAADELAGRGCDFLTPVPLS</sequence>
<proteinExistence type="predicted"/>
<dbReference type="Gene3D" id="3.30.420.10">
    <property type="entry name" value="Ribonuclease H-like superfamily/Ribonuclease H"/>
    <property type="match status" value="1"/>
</dbReference>
<gene>
    <name evidence="1" type="primary">TCB1_934</name>
    <name evidence="1" type="ORF">TNCV_3023191</name>
</gene>
<accession>A0A8X6V4W0</accession>
<dbReference type="Proteomes" id="UP000887159">
    <property type="component" value="Unassembled WGS sequence"/>
</dbReference>
<dbReference type="InterPro" id="IPR036397">
    <property type="entry name" value="RNaseH_sf"/>
</dbReference>
<evidence type="ECO:0000313" key="1">
    <source>
        <dbReference type="EMBL" id="GFX99388.1"/>
    </source>
</evidence>
<dbReference type="GO" id="GO:0003676">
    <property type="term" value="F:nucleic acid binding"/>
    <property type="evidence" value="ECO:0007669"/>
    <property type="project" value="InterPro"/>
</dbReference>
<comment type="caution">
    <text evidence="1">The sequence shown here is derived from an EMBL/GenBank/DDBJ whole genome shotgun (WGS) entry which is preliminary data.</text>
</comment>
<organism evidence="1 2">
    <name type="scientific">Trichonephila clavipes</name>
    <name type="common">Golden silk orbweaver</name>
    <name type="synonym">Nephila clavipes</name>
    <dbReference type="NCBI Taxonomy" id="2585209"/>
    <lineage>
        <taxon>Eukaryota</taxon>
        <taxon>Metazoa</taxon>
        <taxon>Ecdysozoa</taxon>
        <taxon>Arthropoda</taxon>
        <taxon>Chelicerata</taxon>
        <taxon>Arachnida</taxon>
        <taxon>Araneae</taxon>
        <taxon>Araneomorphae</taxon>
        <taxon>Entelegynae</taxon>
        <taxon>Araneoidea</taxon>
        <taxon>Nephilidae</taxon>
        <taxon>Trichonephila</taxon>
    </lineage>
</organism>
<dbReference type="EMBL" id="BMAU01021210">
    <property type="protein sequence ID" value="GFX99388.1"/>
    <property type="molecule type" value="Genomic_DNA"/>
</dbReference>
<keyword evidence="2" id="KW-1185">Reference proteome</keyword>
<dbReference type="AlphaFoldDB" id="A0A8X6V4W0"/>
<name>A0A8X6V4W0_TRICX</name>
<protein>
    <submittedName>
        <fullName evidence="1">Transposable element Tcb1 transposase</fullName>
    </submittedName>
</protein>
<dbReference type="InterPro" id="IPR012337">
    <property type="entry name" value="RNaseH-like_sf"/>
</dbReference>